<comment type="subcellular location">
    <subcellularLocation>
        <location evidence="1">Nucleus</location>
    </subcellularLocation>
</comment>
<keyword evidence="5" id="KW-0804">Transcription</keyword>
<comment type="similarity">
    <text evidence="2">Belongs to the eukaryotic RPC9 RNA polymerase subunit family.</text>
</comment>
<evidence type="ECO:0000256" key="4">
    <source>
        <dbReference type="ARBA" id="ARBA00022478"/>
    </source>
</evidence>
<evidence type="ECO:0000256" key="1">
    <source>
        <dbReference type="ARBA" id="ARBA00004123"/>
    </source>
</evidence>
<dbReference type="Pfam" id="PF03874">
    <property type="entry name" value="RNA_pol_Rpb4"/>
    <property type="match status" value="1"/>
</dbReference>
<accession>A0A151XIT2</accession>
<gene>
    <name evidence="11" type="ORF">ALC60_00595</name>
</gene>
<comment type="function">
    <text evidence="9">DNA-dependent RNA polymerase catalyzes the transcription of DNA into RNA using the four ribonucleoside triphosphates as substrates. Specific peripheric component of RNA polymerase III (Pol III) which synthesizes small non-coding RNAs including 5S rRNA, snRNAs, tRNAs and miRNAs from at least 500 distinct genomic loci. With POLR3H/RPC8 forms a mobile stalk that protrudes from Pol III core and functions primarily in transcription initiation. Pol III plays a key role in sensing and limiting infection by intracellular bacteria and DNA viruses. Acts as nuclear and cytosolic DNA sensor involved in innate immune response. Can sense non-self dsDNA that serves as template for transcription into dsRNA. The non-self RNA polymerase III transcripts, such as Epstein-Barr virus-encoded RNAs (EBERs) induce type I interferon and NF-kappa-B through the RIG-I pathway.</text>
</comment>
<feature type="domain" description="RNA polymerase Rpb4/RPC9 core" evidence="10">
    <location>
        <begin position="1"/>
        <end position="89"/>
    </location>
</feature>
<evidence type="ECO:0000256" key="5">
    <source>
        <dbReference type="ARBA" id="ARBA00023163"/>
    </source>
</evidence>
<dbReference type="SMART" id="SM00657">
    <property type="entry name" value="RPOL4c"/>
    <property type="match status" value="1"/>
</dbReference>
<dbReference type="InterPro" id="IPR010997">
    <property type="entry name" value="HRDC-like_sf"/>
</dbReference>
<evidence type="ECO:0000256" key="2">
    <source>
        <dbReference type="ARBA" id="ARBA00006898"/>
    </source>
</evidence>
<evidence type="ECO:0000256" key="8">
    <source>
        <dbReference type="ARBA" id="ARBA00044007"/>
    </source>
</evidence>
<sequence length="96" mass="11283">MNQLATITYQTLKYLEYMPCNKQNPKKIQEFLRAMEAIKLSKSEKLTLLNLYPTTPLEIQLMVEESEERLSEEEVETVLQIVAKVQEDEEDTEQET</sequence>
<dbReference type="InterPro" id="IPR005574">
    <property type="entry name" value="Rpb4/RPC9"/>
</dbReference>
<dbReference type="PANTHER" id="PTHR15561:SF0">
    <property type="entry name" value="DNA-DIRECTED RNA POLYMERASE III SUBUNIT RPC9"/>
    <property type="match status" value="1"/>
</dbReference>
<keyword evidence="12" id="KW-1185">Reference proteome</keyword>
<keyword evidence="6" id="KW-0539">Nucleus</keyword>
<dbReference type="GO" id="GO:0000166">
    <property type="term" value="F:nucleotide binding"/>
    <property type="evidence" value="ECO:0007669"/>
    <property type="project" value="InterPro"/>
</dbReference>
<dbReference type="Gene3D" id="1.20.1250.40">
    <property type="match status" value="1"/>
</dbReference>
<evidence type="ECO:0000256" key="7">
    <source>
        <dbReference type="ARBA" id="ARBA00043924"/>
    </source>
</evidence>
<comment type="function">
    <text evidence="7">Accessory protein for the calcitonin gene-related peptide (CGRP) receptor. It modulates CGRP responsiveness in a variety of tissues.</text>
</comment>
<evidence type="ECO:0000256" key="6">
    <source>
        <dbReference type="ARBA" id="ARBA00023242"/>
    </source>
</evidence>
<evidence type="ECO:0000256" key="3">
    <source>
        <dbReference type="ARBA" id="ARBA00016672"/>
    </source>
</evidence>
<dbReference type="EMBL" id="KQ982080">
    <property type="protein sequence ID" value="KYQ60188.1"/>
    <property type="molecule type" value="Genomic_DNA"/>
</dbReference>
<name>A0A151XIT2_9HYME</name>
<dbReference type="InterPro" id="IPR038324">
    <property type="entry name" value="Rpb4/RPC9_sf"/>
</dbReference>
<dbReference type="PANTHER" id="PTHR15561">
    <property type="entry name" value="CALCITONIN GENE-RELATED PEPTIDE-RECEPTOR COMPONENT PROTEIN"/>
    <property type="match status" value="1"/>
</dbReference>
<dbReference type="GO" id="GO:0006384">
    <property type="term" value="P:transcription initiation at RNA polymerase III promoter"/>
    <property type="evidence" value="ECO:0007669"/>
    <property type="project" value="InterPro"/>
</dbReference>
<dbReference type="STRING" id="64791.A0A151XIT2"/>
<dbReference type="Proteomes" id="UP000075809">
    <property type="component" value="Unassembled WGS sequence"/>
</dbReference>
<organism evidence="11 12">
    <name type="scientific">Mycetomoellerius zeteki</name>
    <dbReference type="NCBI Taxonomy" id="64791"/>
    <lineage>
        <taxon>Eukaryota</taxon>
        <taxon>Metazoa</taxon>
        <taxon>Ecdysozoa</taxon>
        <taxon>Arthropoda</taxon>
        <taxon>Hexapoda</taxon>
        <taxon>Insecta</taxon>
        <taxon>Pterygota</taxon>
        <taxon>Neoptera</taxon>
        <taxon>Endopterygota</taxon>
        <taxon>Hymenoptera</taxon>
        <taxon>Apocrita</taxon>
        <taxon>Aculeata</taxon>
        <taxon>Formicoidea</taxon>
        <taxon>Formicidae</taxon>
        <taxon>Myrmicinae</taxon>
        <taxon>Mycetomoellerius</taxon>
    </lineage>
</organism>
<protein>
    <recommendedName>
        <fullName evidence="3">DNA-directed RNA polymerase III subunit RPC9</fullName>
    </recommendedName>
</protein>
<evidence type="ECO:0000259" key="10">
    <source>
        <dbReference type="SMART" id="SM00657"/>
    </source>
</evidence>
<dbReference type="AlphaFoldDB" id="A0A151XIT2"/>
<evidence type="ECO:0000313" key="12">
    <source>
        <dbReference type="Proteomes" id="UP000075809"/>
    </source>
</evidence>
<evidence type="ECO:0000313" key="11">
    <source>
        <dbReference type="EMBL" id="KYQ60188.1"/>
    </source>
</evidence>
<dbReference type="GO" id="GO:0005666">
    <property type="term" value="C:RNA polymerase III complex"/>
    <property type="evidence" value="ECO:0007669"/>
    <property type="project" value="InterPro"/>
</dbReference>
<dbReference type="SUPFAM" id="SSF47819">
    <property type="entry name" value="HRDC-like"/>
    <property type="match status" value="1"/>
</dbReference>
<proteinExistence type="inferred from homology"/>
<keyword evidence="4 11" id="KW-0240">DNA-directed RNA polymerase</keyword>
<dbReference type="InterPro" id="IPR038846">
    <property type="entry name" value="RPC9"/>
</dbReference>
<evidence type="ECO:0000256" key="9">
    <source>
        <dbReference type="ARBA" id="ARBA00045808"/>
    </source>
</evidence>
<reference evidence="11 12" key="1">
    <citation type="submission" date="2015-09" db="EMBL/GenBank/DDBJ databases">
        <title>Trachymyrmex zeteki WGS genome.</title>
        <authorList>
            <person name="Nygaard S."/>
            <person name="Hu H."/>
            <person name="Boomsma J."/>
            <person name="Zhang G."/>
        </authorList>
    </citation>
    <scope>NUCLEOTIDE SEQUENCE [LARGE SCALE GENOMIC DNA]</scope>
    <source>
        <strain evidence="11">Tzet28-1</strain>
        <tissue evidence="11">Whole body</tissue>
    </source>
</reference>
<dbReference type="InterPro" id="IPR006590">
    <property type="entry name" value="RNA_pol_Rpb4/RPC9_core"/>
</dbReference>
<comment type="subunit">
    <text evidence="8">Component of the RNA polymerase III complex consisting of 17 subunits: a ten-subunit horseshoe-shaped catalytic core composed of POLR3A/RPC1, POLR3B/RPC2, POLR1C/RPAC1, POLR1D/RPAC2, POLR3K/RPC10, POLR2E/RPABC1, POLR2F/RPABC2, POLR2H/RPABC3, POLR2K/RPABC4 and POLR2L/RPABC5; a mobile stalk composed of two subunits POLR3H/RPC8 and CRCP/RPC9, protruding from the core and functioning primarily in transcription initiation; and additional subunits homologous to general transcription factors of the RNA polymerase II machinery, POLR3C/RPC3-POLR3F/RPC6-POLR3G/RPC7 heterotrimer required for transcription initiation and POLR3D/RPC4-POLR3E/RPC5 heterodimer involved in both transcription initiation and termination.</text>
</comment>